<dbReference type="SUPFAM" id="SSF55008">
    <property type="entry name" value="HMA, heavy metal-associated domain"/>
    <property type="match status" value="1"/>
</dbReference>
<reference evidence="10" key="1">
    <citation type="submission" date="2022-11" db="EMBL/GenBank/DDBJ databases">
        <title>Corynebacterium sp. isolated from Penguins.</title>
        <authorList>
            <person name="Sedlar K."/>
            <person name="Svec P."/>
        </authorList>
    </citation>
    <scope>NUCLEOTIDE SEQUENCE</scope>
    <source>
        <strain evidence="10">P5875</strain>
    </source>
</reference>
<dbReference type="GO" id="GO:0043682">
    <property type="term" value="F:P-type divalent copper transporter activity"/>
    <property type="evidence" value="ECO:0007669"/>
    <property type="project" value="TreeGrafter"/>
</dbReference>
<feature type="transmembrane region" description="Helical" evidence="8">
    <location>
        <begin position="248"/>
        <end position="268"/>
    </location>
</feature>
<comment type="subcellular location">
    <subcellularLocation>
        <location evidence="1">Cell membrane</location>
        <topology evidence="1">Multi-pass membrane protein</topology>
    </subcellularLocation>
</comment>
<evidence type="ECO:0000313" key="11">
    <source>
        <dbReference type="Proteomes" id="UP001070238"/>
    </source>
</evidence>
<dbReference type="InterPro" id="IPR008250">
    <property type="entry name" value="ATPase_P-typ_transduc_dom_A_sf"/>
</dbReference>
<evidence type="ECO:0000256" key="7">
    <source>
        <dbReference type="SAM" id="MobiDB-lite"/>
    </source>
</evidence>
<evidence type="ECO:0000256" key="3">
    <source>
        <dbReference type="ARBA" id="ARBA00022723"/>
    </source>
</evidence>
<dbReference type="GO" id="GO:0055070">
    <property type="term" value="P:copper ion homeostasis"/>
    <property type="evidence" value="ECO:0007669"/>
    <property type="project" value="TreeGrafter"/>
</dbReference>
<comment type="caution">
    <text evidence="10">The sequence shown here is derived from an EMBL/GenBank/DDBJ whole genome shotgun (WGS) entry which is preliminary data.</text>
</comment>
<dbReference type="AlphaFoldDB" id="A0A9Q4CBW3"/>
<dbReference type="PANTHER" id="PTHR43520:SF8">
    <property type="entry name" value="P-TYPE CU(+) TRANSPORTER"/>
    <property type="match status" value="1"/>
</dbReference>
<keyword evidence="2 8" id="KW-0812">Transmembrane</keyword>
<dbReference type="Pfam" id="PF00122">
    <property type="entry name" value="E1-E2_ATPase"/>
    <property type="match status" value="1"/>
</dbReference>
<dbReference type="Gene3D" id="3.40.1110.10">
    <property type="entry name" value="Calcium-transporting ATPase, cytoplasmic domain N"/>
    <property type="match status" value="1"/>
</dbReference>
<evidence type="ECO:0000259" key="9">
    <source>
        <dbReference type="Pfam" id="PF00122"/>
    </source>
</evidence>
<feature type="region of interest" description="Disordered" evidence="7">
    <location>
        <begin position="158"/>
        <end position="201"/>
    </location>
</feature>
<dbReference type="SUPFAM" id="SSF56784">
    <property type="entry name" value="HAD-like"/>
    <property type="match status" value="1"/>
</dbReference>
<feature type="transmembrane region" description="Helical" evidence="8">
    <location>
        <begin position="280"/>
        <end position="304"/>
    </location>
</feature>
<feature type="compositionally biased region" description="Basic and acidic residues" evidence="7">
    <location>
        <begin position="182"/>
        <end position="201"/>
    </location>
</feature>
<gene>
    <name evidence="10" type="ORF">OS123_05705</name>
</gene>
<organism evidence="10 11">
    <name type="scientific">Corynebacterium antarcticum</name>
    <dbReference type="NCBI Taxonomy" id="2800405"/>
    <lineage>
        <taxon>Bacteria</taxon>
        <taxon>Bacillati</taxon>
        <taxon>Actinomycetota</taxon>
        <taxon>Actinomycetes</taxon>
        <taxon>Mycobacteriales</taxon>
        <taxon>Corynebacteriaceae</taxon>
        <taxon>Corynebacterium</taxon>
    </lineage>
</organism>
<dbReference type="InterPro" id="IPR001757">
    <property type="entry name" value="P_typ_ATPase"/>
</dbReference>
<feature type="transmembrane region" description="Helical" evidence="8">
    <location>
        <begin position="490"/>
        <end position="511"/>
    </location>
</feature>
<feature type="transmembrane region" description="Helical" evidence="8">
    <location>
        <begin position="324"/>
        <end position="345"/>
    </location>
</feature>
<evidence type="ECO:0000256" key="2">
    <source>
        <dbReference type="ARBA" id="ARBA00022692"/>
    </source>
</evidence>
<dbReference type="GO" id="GO:0005886">
    <property type="term" value="C:plasma membrane"/>
    <property type="evidence" value="ECO:0007669"/>
    <property type="project" value="UniProtKB-SubCell"/>
</dbReference>
<dbReference type="SUPFAM" id="SSF81660">
    <property type="entry name" value="Metal cation-transporting ATPase, ATP-binding domain N"/>
    <property type="match status" value="1"/>
</dbReference>
<feature type="domain" description="P-type ATPase A" evidence="9">
    <location>
        <begin position="381"/>
        <end position="469"/>
    </location>
</feature>
<dbReference type="Pfam" id="PF00702">
    <property type="entry name" value="Hydrolase"/>
    <property type="match status" value="1"/>
</dbReference>
<feature type="transmembrane region" description="Helical" evidence="8">
    <location>
        <begin position="223"/>
        <end position="242"/>
    </location>
</feature>
<dbReference type="Gene3D" id="2.70.150.10">
    <property type="entry name" value="Calcium-transporting ATPase, cytoplasmic transduction domain A"/>
    <property type="match status" value="1"/>
</dbReference>
<evidence type="ECO:0000256" key="8">
    <source>
        <dbReference type="SAM" id="Phobius"/>
    </source>
</evidence>
<keyword evidence="3" id="KW-0479">Metal-binding</keyword>
<feature type="transmembrane region" description="Helical" evidence="8">
    <location>
        <begin position="517"/>
        <end position="542"/>
    </location>
</feature>
<keyword evidence="4" id="KW-1278">Translocase</keyword>
<protein>
    <submittedName>
        <fullName evidence="10">Cation-translocating P-type ATPase</fullName>
    </submittedName>
</protein>
<dbReference type="NCBIfam" id="TIGR01494">
    <property type="entry name" value="ATPase_P-type"/>
    <property type="match status" value="1"/>
</dbReference>
<dbReference type="InterPro" id="IPR023214">
    <property type="entry name" value="HAD_sf"/>
</dbReference>
<dbReference type="SUPFAM" id="SSF81653">
    <property type="entry name" value="Calcium ATPase, transduction domain A"/>
    <property type="match status" value="1"/>
</dbReference>
<dbReference type="Gene3D" id="3.40.50.1000">
    <property type="entry name" value="HAD superfamily/HAD-like"/>
    <property type="match status" value="1"/>
</dbReference>
<evidence type="ECO:0000256" key="4">
    <source>
        <dbReference type="ARBA" id="ARBA00022967"/>
    </source>
</evidence>
<dbReference type="InterPro" id="IPR023299">
    <property type="entry name" value="ATPase_P-typ_cyto_dom_N"/>
</dbReference>
<sequence length="890" mass="96568">MTPKKDDPTTAANPIPEIFVQDSTPEELKESERQVAEAIADAKEAARMAGLGARNGDESLQLRLARRSGGGWTSFALELDGVKSAVHVTEIQRALNDIEGVRASVIYPTSTAWVTVPDDVNPEELIRRLSEVGVKAYLTRSSLRRRAERLEIANRRKRLAQHRHSRSGLSIRGLGRRPGPRTPREVDQESRDKGRLRSDVRTLPREAEPTDVLFTARALLTPLRFLVSLALTIPVLVMNYFRDLQFDYWQWVCLALATPVVLWGAWPFHRAMVAGLRRGMSALDAASSVAIISAYLWSIMMLTFTKAGDVGWTSSPEWLAVNHSIFSSGELFLDVACGSTVLLLAGRLATRSGRNSLLDEEGQNIESSVSAVTVVRKNARSGKPVKKTIPLQEVRVGDDIIVPTGQVIPSDGRVIGGASTIVPGLIGGGRETLDVKVNSDVYAGGMNLGGPLKIRVQRTGSRTRLASMHRWIAEASQYQNRSAQLATRSASLLVPWALSLATLDFFLWWLISGNLNAAFATGLAMLACVGPVALALSTPIAMRLGIETSARRGVLMRNAETMRQLDEVTTVIFNRVGTLAKGEMALETITTEMGENPELVLRVAGALAMESDHPVSKALVRAAREARDSGAGGEEVPHWIEVNHVRITDGGNFSGQVEIPMPDSDGNLELRTVEATLWRPRDLSELDGRLATASVAGGTPLVVSWKGRARGVITLYDKVKDDAIDAVAELENLGLETMMLTRDTYPVARRFADNLGISKVLAGIAPGKKDIAVRSVHARGETVAMVGDTSVLGCLRVADIGVLMGSADDLDHDEADVVLLREDVETVPEMIVLSRRVSALADRNIILAWTYNGVAMVAAAAGVLHPMAATVLMVASSLIIEYRSQRVRKF</sequence>
<feature type="transmembrane region" description="Helical" evidence="8">
    <location>
        <begin position="844"/>
        <end position="861"/>
    </location>
</feature>
<dbReference type="InterPro" id="IPR036163">
    <property type="entry name" value="HMA_dom_sf"/>
</dbReference>
<evidence type="ECO:0000256" key="1">
    <source>
        <dbReference type="ARBA" id="ARBA00004651"/>
    </source>
</evidence>
<evidence type="ECO:0000313" key="10">
    <source>
        <dbReference type="EMBL" id="MCX7538035.1"/>
    </source>
</evidence>
<dbReference type="InterPro" id="IPR059000">
    <property type="entry name" value="ATPase_P-type_domA"/>
</dbReference>
<dbReference type="PANTHER" id="PTHR43520">
    <property type="entry name" value="ATP7, ISOFORM B"/>
    <property type="match status" value="1"/>
</dbReference>
<dbReference type="GO" id="GO:0016887">
    <property type="term" value="F:ATP hydrolysis activity"/>
    <property type="evidence" value="ECO:0007669"/>
    <property type="project" value="InterPro"/>
</dbReference>
<dbReference type="InterPro" id="IPR036412">
    <property type="entry name" value="HAD-like_sf"/>
</dbReference>
<accession>A0A9Q4CBW3</accession>
<keyword evidence="6 8" id="KW-0472">Membrane</keyword>
<dbReference type="EMBL" id="JAPMKX010000002">
    <property type="protein sequence ID" value="MCX7538035.1"/>
    <property type="molecule type" value="Genomic_DNA"/>
</dbReference>
<name>A0A9Q4CBW3_9CORY</name>
<evidence type="ECO:0000256" key="6">
    <source>
        <dbReference type="ARBA" id="ARBA00023136"/>
    </source>
</evidence>
<keyword evidence="5 8" id="KW-1133">Transmembrane helix</keyword>
<dbReference type="Proteomes" id="UP001070238">
    <property type="component" value="Unassembled WGS sequence"/>
</dbReference>
<dbReference type="GO" id="GO:0005524">
    <property type="term" value="F:ATP binding"/>
    <property type="evidence" value="ECO:0007669"/>
    <property type="project" value="InterPro"/>
</dbReference>
<evidence type="ECO:0000256" key="5">
    <source>
        <dbReference type="ARBA" id="ARBA00022989"/>
    </source>
</evidence>
<proteinExistence type="predicted"/>
<dbReference type="GO" id="GO:0005507">
    <property type="term" value="F:copper ion binding"/>
    <property type="evidence" value="ECO:0007669"/>
    <property type="project" value="TreeGrafter"/>
</dbReference>